<feature type="transmembrane region" description="Helical" evidence="2">
    <location>
        <begin position="78"/>
        <end position="99"/>
    </location>
</feature>
<evidence type="ECO:0000256" key="1">
    <source>
        <dbReference type="SAM" id="MobiDB-lite"/>
    </source>
</evidence>
<keyword evidence="2" id="KW-1133">Transmembrane helix</keyword>
<evidence type="ECO:0000256" key="2">
    <source>
        <dbReference type="SAM" id="Phobius"/>
    </source>
</evidence>
<keyword evidence="2" id="KW-0812">Transmembrane</keyword>
<dbReference type="Proteomes" id="UP000053599">
    <property type="component" value="Unassembled WGS sequence"/>
</dbReference>
<feature type="transmembrane region" description="Helical" evidence="2">
    <location>
        <begin position="17"/>
        <end position="38"/>
    </location>
</feature>
<evidence type="ECO:0000313" key="4">
    <source>
        <dbReference type="Proteomes" id="UP000053599"/>
    </source>
</evidence>
<gene>
    <name evidence="3" type="ORF">PV11_02745</name>
</gene>
<dbReference type="AlphaFoldDB" id="A0A0D1WEF2"/>
<organism evidence="3 4">
    <name type="scientific">Exophiala sideris</name>
    <dbReference type="NCBI Taxonomy" id="1016849"/>
    <lineage>
        <taxon>Eukaryota</taxon>
        <taxon>Fungi</taxon>
        <taxon>Dikarya</taxon>
        <taxon>Ascomycota</taxon>
        <taxon>Pezizomycotina</taxon>
        <taxon>Eurotiomycetes</taxon>
        <taxon>Chaetothyriomycetidae</taxon>
        <taxon>Chaetothyriales</taxon>
        <taxon>Herpotrichiellaceae</taxon>
        <taxon>Exophiala</taxon>
    </lineage>
</organism>
<sequence>MAIGGLILRFGQTGLRFLEFGCAAIVLGIYSYFLSVLADKNMHIPTWEKAVEGMSGAAVLYLIFCILLTIFIGGIPIFAILAIILDLCFVGCFAAIAYYTRHGANSCKGIVNTPLGTGLQSENAPGAGDWGYVCSLNTACFAVSIGAILLFLLTAVVQFMLMRHHQKEKKFGPGPSNGYTSGSARKPFWKRNKQNRGTRDAEMATAAGAGGLAAEHHHHDHHGVRPSHETGMTGSTVNNNGQVPYASEPKYGQPGYGQTGQTGYGQTGYGMNETRGAAPVNHAVTSTNY</sequence>
<dbReference type="STRING" id="1016849.A0A0D1WEF2"/>
<accession>A0A0D1WEF2</accession>
<name>A0A0D1WEF2_9EURO</name>
<reference evidence="3 4" key="1">
    <citation type="submission" date="2015-01" db="EMBL/GenBank/DDBJ databases">
        <title>The Genome Sequence of Exophiala sideris CBS121828.</title>
        <authorList>
            <consortium name="The Broad Institute Genomics Platform"/>
            <person name="Cuomo C."/>
            <person name="de Hoog S."/>
            <person name="Gorbushina A."/>
            <person name="Stielow B."/>
            <person name="Teixiera M."/>
            <person name="Abouelleil A."/>
            <person name="Chapman S.B."/>
            <person name="Priest M."/>
            <person name="Young S.K."/>
            <person name="Wortman J."/>
            <person name="Nusbaum C."/>
            <person name="Birren B."/>
        </authorList>
    </citation>
    <scope>NUCLEOTIDE SEQUENCE [LARGE SCALE GENOMIC DNA]</scope>
    <source>
        <strain evidence="3 4">CBS 121828</strain>
    </source>
</reference>
<proteinExistence type="predicted"/>
<feature type="transmembrane region" description="Helical" evidence="2">
    <location>
        <begin position="141"/>
        <end position="161"/>
    </location>
</feature>
<keyword evidence="2" id="KW-0472">Membrane</keyword>
<feature type="region of interest" description="Disordered" evidence="1">
    <location>
        <begin position="170"/>
        <end position="236"/>
    </location>
</feature>
<feature type="compositionally biased region" description="Basic residues" evidence="1">
    <location>
        <begin position="216"/>
        <end position="225"/>
    </location>
</feature>
<dbReference type="EMBL" id="KN846951">
    <property type="protein sequence ID" value="KIV87180.1"/>
    <property type="molecule type" value="Genomic_DNA"/>
</dbReference>
<evidence type="ECO:0008006" key="5">
    <source>
        <dbReference type="Google" id="ProtNLM"/>
    </source>
</evidence>
<protein>
    <recommendedName>
        <fullName evidence="5">MARVEL domain-containing protein</fullName>
    </recommendedName>
</protein>
<dbReference type="OrthoDB" id="5342507at2759"/>
<dbReference type="HOGENOM" id="CLU_057540_1_0_1"/>
<feature type="transmembrane region" description="Helical" evidence="2">
    <location>
        <begin position="50"/>
        <end position="71"/>
    </location>
</feature>
<feature type="compositionally biased region" description="Basic residues" evidence="1">
    <location>
        <begin position="187"/>
        <end position="196"/>
    </location>
</feature>
<evidence type="ECO:0000313" key="3">
    <source>
        <dbReference type="EMBL" id="KIV87180.1"/>
    </source>
</evidence>